<comment type="caution">
    <text evidence="1">The sequence shown here is derived from an EMBL/GenBank/DDBJ whole genome shotgun (WGS) entry which is preliminary data.</text>
</comment>
<name>A0A8G2F2P4_9BACT</name>
<accession>A0A8G2F2P4</accession>
<gene>
    <name evidence="1" type="ORF">SAMN05444001_12810</name>
</gene>
<evidence type="ECO:0000313" key="2">
    <source>
        <dbReference type="Proteomes" id="UP000236725"/>
    </source>
</evidence>
<organism evidence="1 2">
    <name type="scientific">Parabacteroides chinchillae</name>
    <dbReference type="NCBI Taxonomy" id="871327"/>
    <lineage>
        <taxon>Bacteria</taxon>
        <taxon>Pseudomonadati</taxon>
        <taxon>Bacteroidota</taxon>
        <taxon>Bacteroidia</taxon>
        <taxon>Bacteroidales</taxon>
        <taxon>Tannerellaceae</taxon>
        <taxon>Parabacteroides</taxon>
    </lineage>
</organism>
<protein>
    <submittedName>
        <fullName evidence="1">Uncharacterized protein</fullName>
    </submittedName>
</protein>
<dbReference type="Proteomes" id="UP000236725">
    <property type="component" value="Unassembled WGS sequence"/>
</dbReference>
<sequence>MKYFYKMNEGTAKILAVPSFISDIFINFATIKQYKKKTINKYSNIND</sequence>
<evidence type="ECO:0000313" key="1">
    <source>
        <dbReference type="EMBL" id="SEG28626.1"/>
    </source>
</evidence>
<dbReference type="EMBL" id="FNVS01000028">
    <property type="protein sequence ID" value="SEG28626.1"/>
    <property type="molecule type" value="Genomic_DNA"/>
</dbReference>
<dbReference type="AlphaFoldDB" id="A0A8G2F2P4"/>
<proteinExistence type="predicted"/>
<reference evidence="1 2" key="1">
    <citation type="submission" date="2016-10" db="EMBL/GenBank/DDBJ databases">
        <authorList>
            <person name="Varghese N."/>
            <person name="Submissions S."/>
        </authorList>
    </citation>
    <scope>NUCLEOTIDE SEQUENCE [LARGE SCALE GENOMIC DNA]</scope>
    <source>
        <strain evidence="1 2">DSM 29073</strain>
    </source>
</reference>
<keyword evidence="2" id="KW-1185">Reference proteome</keyword>